<feature type="transmembrane region" description="Helical" evidence="5">
    <location>
        <begin position="684"/>
        <end position="712"/>
    </location>
</feature>
<dbReference type="PROSITE" id="PS51677">
    <property type="entry name" value="NODB"/>
    <property type="match status" value="1"/>
</dbReference>
<feature type="transmembrane region" description="Helical" evidence="5">
    <location>
        <begin position="91"/>
        <end position="111"/>
    </location>
</feature>
<dbReference type="Proteomes" id="UP001500967">
    <property type="component" value="Unassembled WGS sequence"/>
</dbReference>
<keyword evidence="5" id="KW-0472">Membrane</keyword>
<accession>A0ABP3EBL1</accession>
<gene>
    <name evidence="7" type="ORF">GCM10009539_46530</name>
</gene>
<evidence type="ECO:0000256" key="3">
    <source>
        <dbReference type="ARBA" id="ARBA00022679"/>
    </source>
</evidence>
<evidence type="ECO:0000259" key="6">
    <source>
        <dbReference type="PROSITE" id="PS51677"/>
    </source>
</evidence>
<dbReference type="CDD" id="cd06423">
    <property type="entry name" value="CESA_like"/>
    <property type="match status" value="1"/>
</dbReference>
<name>A0ABP3EBL1_9ACTN</name>
<dbReference type="RefSeq" id="WP_344650994.1">
    <property type="nucleotide sequence ID" value="NZ_BAAAGX010000017.1"/>
</dbReference>
<organism evidence="7 8">
    <name type="scientific">Cryptosporangium japonicum</name>
    <dbReference type="NCBI Taxonomy" id="80872"/>
    <lineage>
        <taxon>Bacteria</taxon>
        <taxon>Bacillati</taxon>
        <taxon>Actinomycetota</taxon>
        <taxon>Actinomycetes</taxon>
        <taxon>Cryptosporangiales</taxon>
        <taxon>Cryptosporangiaceae</taxon>
        <taxon>Cryptosporangium</taxon>
    </lineage>
</organism>
<comment type="caution">
    <text evidence="7">The sequence shown here is derived from an EMBL/GenBank/DDBJ whole genome shotgun (WGS) entry which is preliminary data.</text>
</comment>
<dbReference type="InterPro" id="IPR011330">
    <property type="entry name" value="Glyco_hydro/deAcase_b/a-brl"/>
</dbReference>
<dbReference type="Gene3D" id="3.90.550.10">
    <property type="entry name" value="Spore Coat Polysaccharide Biosynthesis Protein SpsA, Chain A"/>
    <property type="match status" value="1"/>
</dbReference>
<dbReference type="PANTHER" id="PTHR43630:SF1">
    <property type="entry name" value="POLY-BETA-1,6-N-ACETYL-D-GLUCOSAMINE SYNTHASE"/>
    <property type="match status" value="1"/>
</dbReference>
<sequence length="792" mass="86368">MQPGQYGRVPQPTQYPQYPAQRYPQSAPPAPAAPQRPGTQFPQQRPPANPPTFGDGGGPVTPPPGGGGGGGGGGGDAGGGEARKVPPRPRFLFVAFLLLVLVAVLMVQAYVQAQVATPKNVHNAGESDQVPDSVREGGPIIDTTHAKPYSYRLPPKKIALTFDDGPDEKWTPKVLDLLKKHNAHATFFLVGSAVTEHPALVKRMVDEGHEVGIHSFTHPEMSEMGAWERKLQYSQTQMAIVGAAGVTTSLLRFPYSSQPDAIDNVYWPIVQEAGKLGYLNVVNDTDSEDWKKEGVDKIVEKAYPTDKKYGAVSLFHDAGGNREMTLAAIAKMLPRFQGEGYSFVTVGEGLKLSPDWNNADGGSNFQAMQPASSGEIWRGRAMIWVVQASGWFVTGLVGLLTVVGVLTLARLVLMLVLATVHARKRRSKNFRWGPEFLEPVSVVVPAYNEKEGIAAAVRSLATSNYPMVEVIVVDDGSSDNTAEIAESLGFANVRVVRVPNGGKPAALNIGTAWARADVIVMVDGDTIFEPDSVYELVQPFADPRVGGVAGNVKVGNRQSIVARWQHIEYVIGFNLDRRMYDMLQCMPTIPGAIGAFRREALNDVGGVSHETLAEDTDLTIAMGRAGWKVVYEEKARAWTEAPSTIQQLWKQRYRWSYGTMQAMWKHRKAVFESGPSGRFGRFGLVFLGIFQVGLPLFAPLIDVFALYGLVAYDAALSAAAWIGMLALQFFLAVFAFKLDKEKLGPLWSLPAQQFVYRQLMYAVMIQSVVTALTGARLRWHKLHRTGLQAPGS</sequence>
<evidence type="ECO:0000256" key="4">
    <source>
        <dbReference type="SAM" id="MobiDB-lite"/>
    </source>
</evidence>
<dbReference type="EMBL" id="BAAAGX010000017">
    <property type="protein sequence ID" value="GAA0255990.1"/>
    <property type="molecule type" value="Genomic_DNA"/>
</dbReference>
<dbReference type="Gene3D" id="3.20.20.370">
    <property type="entry name" value="Glycoside hydrolase/deacetylase"/>
    <property type="match status" value="1"/>
</dbReference>
<keyword evidence="8" id="KW-1185">Reference proteome</keyword>
<dbReference type="Pfam" id="PF13641">
    <property type="entry name" value="Glyco_tranf_2_3"/>
    <property type="match status" value="1"/>
</dbReference>
<feature type="compositionally biased region" description="Gly residues" evidence="4">
    <location>
        <begin position="66"/>
        <end position="80"/>
    </location>
</feature>
<dbReference type="Pfam" id="PF01522">
    <property type="entry name" value="Polysacc_deac_1"/>
    <property type="match status" value="1"/>
</dbReference>
<keyword evidence="2" id="KW-0328">Glycosyltransferase</keyword>
<keyword evidence="3" id="KW-0808">Transferase</keyword>
<keyword evidence="5" id="KW-0812">Transmembrane</keyword>
<proteinExistence type="inferred from homology"/>
<dbReference type="InterPro" id="IPR002509">
    <property type="entry name" value="NODB_dom"/>
</dbReference>
<evidence type="ECO:0000313" key="7">
    <source>
        <dbReference type="EMBL" id="GAA0255990.1"/>
    </source>
</evidence>
<protein>
    <submittedName>
        <fullName evidence="7">Glycosyltransferase</fullName>
    </submittedName>
</protein>
<dbReference type="InterPro" id="IPR029044">
    <property type="entry name" value="Nucleotide-diphossugar_trans"/>
</dbReference>
<evidence type="ECO:0000256" key="1">
    <source>
        <dbReference type="ARBA" id="ARBA00006739"/>
    </source>
</evidence>
<evidence type="ECO:0000256" key="2">
    <source>
        <dbReference type="ARBA" id="ARBA00022676"/>
    </source>
</evidence>
<comment type="similarity">
    <text evidence="1">Belongs to the glycosyltransferase 2 family.</text>
</comment>
<dbReference type="PANTHER" id="PTHR43630">
    <property type="entry name" value="POLY-BETA-1,6-N-ACETYL-D-GLUCOSAMINE SYNTHASE"/>
    <property type="match status" value="1"/>
</dbReference>
<evidence type="ECO:0000313" key="8">
    <source>
        <dbReference type="Proteomes" id="UP001500967"/>
    </source>
</evidence>
<keyword evidence="5" id="KW-1133">Transmembrane helix</keyword>
<feature type="region of interest" description="Disordered" evidence="4">
    <location>
        <begin position="120"/>
        <end position="141"/>
    </location>
</feature>
<feature type="region of interest" description="Disordered" evidence="4">
    <location>
        <begin position="1"/>
        <end position="83"/>
    </location>
</feature>
<evidence type="ECO:0000256" key="5">
    <source>
        <dbReference type="SAM" id="Phobius"/>
    </source>
</evidence>
<feature type="compositionally biased region" description="Low complexity" evidence="4">
    <location>
        <begin position="10"/>
        <end position="25"/>
    </location>
</feature>
<reference evidence="8" key="1">
    <citation type="journal article" date="2019" name="Int. J. Syst. Evol. Microbiol.">
        <title>The Global Catalogue of Microorganisms (GCM) 10K type strain sequencing project: providing services to taxonomists for standard genome sequencing and annotation.</title>
        <authorList>
            <consortium name="The Broad Institute Genomics Platform"/>
            <consortium name="The Broad Institute Genome Sequencing Center for Infectious Disease"/>
            <person name="Wu L."/>
            <person name="Ma J."/>
        </authorList>
    </citation>
    <scope>NUCLEOTIDE SEQUENCE [LARGE SCALE GENOMIC DNA]</scope>
    <source>
        <strain evidence="8">JCM 10425</strain>
    </source>
</reference>
<dbReference type="SUPFAM" id="SSF88713">
    <property type="entry name" value="Glycoside hydrolase/deacetylase"/>
    <property type="match status" value="1"/>
</dbReference>
<dbReference type="SUPFAM" id="SSF53448">
    <property type="entry name" value="Nucleotide-diphospho-sugar transferases"/>
    <property type="match status" value="1"/>
</dbReference>
<feature type="transmembrane region" description="Helical" evidence="5">
    <location>
        <begin position="391"/>
        <end position="418"/>
    </location>
</feature>
<feature type="transmembrane region" description="Helical" evidence="5">
    <location>
        <begin position="718"/>
        <end position="738"/>
    </location>
</feature>
<feature type="domain" description="NodB homology" evidence="6">
    <location>
        <begin position="156"/>
        <end position="344"/>
    </location>
</feature>